<sequence length="172" mass="19248">MLPSSGDNWFIWSTVPKPLVDEKDEGDPDADLRILRLPSFVQKQMDLLNANMRSFTDEDGNKQDSFSDTVTNSALLAMQLNDPYYQLVIALDKEEASGDQAAPAPLSTLRSAATRPVQELCSLQFMTPTTVPRVPQLEDDDLDTPETDTIVPFKGRIWTPLPRHGDAMRALW</sequence>
<dbReference type="AlphaFoldDB" id="W7MK32"/>
<dbReference type="EMBL" id="CM000588">
    <property type="protein sequence ID" value="EWG51743.1"/>
    <property type="molecule type" value="Genomic_DNA"/>
</dbReference>
<name>W7MK32_GIBM7</name>
<dbReference type="Proteomes" id="UP000009096">
    <property type="component" value="Chromosome 11"/>
</dbReference>
<reference evidence="1 2" key="1">
    <citation type="journal article" date="2010" name="Nature">
        <title>Comparative genomics reveals mobile pathogenicity chromosomes in Fusarium.</title>
        <authorList>
            <person name="Ma L.J."/>
            <person name="van der Does H.C."/>
            <person name="Borkovich K.A."/>
            <person name="Coleman J.J."/>
            <person name="Daboussi M.J."/>
            <person name="Di Pietro A."/>
            <person name="Dufresne M."/>
            <person name="Freitag M."/>
            <person name="Grabherr M."/>
            <person name="Henrissat B."/>
            <person name="Houterman P.M."/>
            <person name="Kang S."/>
            <person name="Shim W.B."/>
            <person name="Woloshuk C."/>
            <person name="Xie X."/>
            <person name="Xu J.R."/>
            <person name="Antoniw J."/>
            <person name="Baker S.E."/>
            <person name="Bluhm B.H."/>
            <person name="Breakspear A."/>
            <person name="Brown D.W."/>
            <person name="Butchko R.A."/>
            <person name="Chapman S."/>
            <person name="Coulson R."/>
            <person name="Coutinho P.M."/>
            <person name="Danchin E.G."/>
            <person name="Diener A."/>
            <person name="Gale L.R."/>
            <person name="Gardiner D.M."/>
            <person name="Goff S."/>
            <person name="Hammond-Kosack K.E."/>
            <person name="Hilburn K."/>
            <person name="Hua-Van A."/>
            <person name="Jonkers W."/>
            <person name="Kazan K."/>
            <person name="Kodira C.D."/>
            <person name="Koehrsen M."/>
            <person name="Kumar L."/>
            <person name="Lee Y.H."/>
            <person name="Li L."/>
            <person name="Manners J.M."/>
            <person name="Miranda-Saavedra D."/>
            <person name="Mukherjee M."/>
            <person name="Park G."/>
            <person name="Park J."/>
            <person name="Park S.Y."/>
            <person name="Proctor R.H."/>
            <person name="Regev A."/>
            <person name="Ruiz-Roldan M.C."/>
            <person name="Sain D."/>
            <person name="Sakthikumar S."/>
            <person name="Sykes S."/>
            <person name="Schwartz D.C."/>
            <person name="Turgeon B.G."/>
            <person name="Wapinski I."/>
            <person name="Yoder O."/>
            <person name="Young S."/>
            <person name="Zeng Q."/>
            <person name="Zhou S."/>
            <person name="Galagan J."/>
            <person name="Cuomo C.A."/>
            <person name="Kistler H.C."/>
            <person name="Rep M."/>
        </authorList>
    </citation>
    <scope>NUCLEOTIDE SEQUENCE [LARGE SCALE GENOMIC DNA]</scope>
    <source>
        <strain evidence="2">M3125 / FGSC 7600</strain>
    </source>
</reference>
<dbReference type="VEuPathDB" id="FungiDB:FVEG_16846"/>
<accession>W7MK32</accession>
<proteinExistence type="predicted"/>
<gene>
    <name evidence="1" type="ORF">FVEG_16846</name>
</gene>
<protein>
    <submittedName>
        <fullName evidence="1">Uncharacterized protein</fullName>
    </submittedName>
</protein>
<dbReference type="GeneID" id="30073722"/>
<dbReference type="KEGG" id="fvr:FVEG_16846"/>
<keyword evidence="2" id="KW-1185">Reference proteome</keyword>
<dbReference type="EMBL" id="DS022256">
    <property type="protein sequence ID" value="EWG51743.1"/>
    <property type="molecule type" value="Genomic_DNA"/>
</dbReference>
<evidence type="ECO:0000313" key="1">
    <source>
        <dbReference type="EMBL" id="EWG51743.1"/>
    </source>
</evidence>
<dbReference type="RefSeq" id="XP_018757934.1">
    <property type="nucleotide sequence ID" value="XM_018906085.1"/>
</dbReference>
<organism evidence="1 2">
    <name type="scientific">Gibberella moniliformis (strain M3125 / FGSC 7600)</name>
    <name type="common">Maize ear and stalk rot fungus</name>
    <name type="synonym">Fusarium verticillioides</name>
    <dbReference type="NCBI Taxonomy" id="334819"/>
    <lineage>
        <taxon>Eukaryota</taxon>
        <taxon>Fungi</taxon>
        <taxon>Dikarya</taxon>
        <taxon>Ascomycota</taxon>
        <taxon>Pezizomycotina</taxon>
        <taxon>Sordariomycetes</taxon>
        <taxon>Hypocreomycetidae</taxon>
        <taxon>Hypocreales</taxon>
        <taxon>Nectriaceae</taxon>
        <taxon>Fusarium</taxon>
        <taxon>Fusarium fujikuroi species complex</taxon>
    </lineage>
</organism>
<evidence type="ECO:0000313" key="2">
    <source>
        <dbReference type="Proteomes" id="UP000009096"/>
    </source>
</evidence>